<dbReference type="EMBL" id="BAAAHE010000011">
    <property type="protein sequence ID" value="GAA0615155.1"/>
    <property type="molecule type" value="Genomic_DNA"/>
</dbReference>
<comment type="similarity">
    <text evidence="4">Belongs to the HypA/HybF family.</text>
</comment>
<feature type="binding site" evidence="4">
    <location>
        <position position="90"/>
    </location>
    <ligand>
        <name>Zn(2+)</name>
        <dbReference type="ChEBI" id="CHEBI:29105"/>
    </ligand>
</feature>
<protein>
    <recommendedName>
        <fullName evidence="4">Hydrogenase maturation factor HypA</fullName>
    </recommendedName>
</protein>
<feature type="binding site" evidence="4">
    <location>
        <position position="87"/>
    </location>
    <ligand>
        <name>Zn(2+)</name>
        <dbReference type="ChEBI" id="CHEBI:29105"/>
    </ligand>
</feature>
<name>A0ABP3RQI4_9ACTN</name>
<keyword evidence="1 4" id="KW-0533">Nickel</keyword>
<dbReference type="PANTHER" id="PTHR34535:SF3">
    <property type="entry name" value="HYDROGENASE MATURATION FACTOR HYPA"/>
    <property type="match status" value="1"/>
</dbReference>
<keyword evidence="6" id="KW-1185">Reference proteome</keyword>
<dbReference type="InterPro" id="IPR000688">
    <property type="entry name" value="HypA/HybF"/>
</dbReference>
<comment type="function">
    <text evidence="4">Involved in the maturation of [NiFe] hydrogenases. Required for nickel insertion into the metal center of the hydrogenase.</text>
</comment>
<evidence type="ECO:0000256" key="2">
    <source>
        <dbReference type="ARBA" id="ARBA00022723"/>
    </source>
</evidence>
<dbReference type="RefSeq" id="WP_344603465.1">
    <property type="nucleotide sequence ID" value="NZ_BAAAHE010000011.1"/>
</dbReference>
<evidence type="ECO:0000313" key="6">
    <source>
        <dbReference type="Proteomes" id="UP001500957"/>
    </source>
</evidence>
<dbReference type="HAMAP" id="MF_00213">
    <property type="entry name" value="HypA_HybF"/>
    <property type="match status" value="1"/>
</dbReference>
<evidence type="ECO:0000256" key="4">
    <source>
        <dbReference type="HAMAP-Rule" id="MF_00213"/>
    </source>
</evidence>
<evidence type="ECO:0000256" key="3">
    <source>
        <dbReference type="ARBA" id="ARBA00022833"/>
    </source>
</evidence>
<feature type="binding site" evidence="4">
    <location>
        <position position="70"/>
    </location>
    <ligand>
        <name>Zn(2+)</name>
        <dbReference type="ChEBI" id="CHEBI:29105"/>
    </ligand>
</feature>
<dbReference type="PANTHER" id="PTHR34535">
    <property type="entry name" value="HYDROGENASE MATURATION FACTOR HYPA"/>
    <property type="match status" value="1"/>
</dbReference>
<dbReference type="Proteomes" id="UP001500957">
    <property type="component" value="Unassembled WGS sequence"/>
</dbReference>
<evidence type="ECO:0000313" key="5">
    <source>
        <dbReference type="EMBL" id="GAA0615155.1"/>
    </source>
</evidence>
<gene>
    <name evidence="4" type="primary">hypA</name>
    <name evidence="5" type="ORF">GCM10009547_16320</name>
</gene>
<organism evidence="5 6">
    <name type="scientific">Sporichthya brevicatena</name>
    <dbReference type="NCBI Taxonomy" id="171442"/>
    <lineage>
        <taxon>Bacteria</taxon>
        <taxon>Bacillati</taxon>
        <taxon>Actinomycetota</taxon>
        <taxon>Actinomycetes</taxon>
        <taxon>Sporichthyales</taxon>
        <taxon>Sporichthyaceae</taxon>
        <taxon>Sporichthya</taxon>
    </lineage>
</organism>
<sequence length="113" mass="12076">MHELSLCRSIYGIVEQSAHGRGVGVIHLQVGRMRQVVPDTLKYCWDLVVQSTGLEGSVLEVESMPAVVSCRACGTETHLEDVLMVLCGQCGSTDVAVVGGEQFLLTSIDLVSA</sequence>
<accession>A0ABP3RQI4</accession>
<keyword evidence="3 4" id="KW-0862">Zinc</keyword>
<feature type="binding site" evidence="4">
    <location>
        <position position="2"/>
    </location>
    <ligand>
        <name>Ni(2+)</name>
        <dbReference type="ChEBI" id="CHEBI:49786"/>
    </ligand>
</feature>
<dbReference type="Pfam" id="PF01155">
    <property type="entry name" value="HypA"/>
    <property type="match status" value="1"/>
</dbReference>
<proteinExistence type="inferred from homology"/>
<feature type="binding site" evidence="4">
    <location>
        <position position="73"/>
    </location>
    <ligand>
        <name>Zn(2+)</name>
        <dbReference type="ChEBI" id="CHEBI:29105"/>
    </ligand>
</feature>
<keyword evidence="2 4" id="KW-0479">Metal-binding</keyword>
<dbReference type="PIRSF" id="PIRSF004761">
    <property type="entry name" value="Hydrgn_mat_HypA"/>
    <property type="match status" value="1"/>
</dbReference>
<reference evidence="6" key="1">
    <citation type="journal article" date="2019" name="Int. J. Syst. Evol. Microbiol.">
        <title>The Global Catalogue of Microorganisms (GCM) 10K type strain sequencing project: providing services to taxonomists for standard genome sequencing and annotation.</title>
        <authorList>
            <consortium name="The Broad Institute Genomics Platform"/>
            <consortium name="The Broad Institute Genome Sequencing Center for Infectious Disease"/>
            <person name="Wu L."/>
            <person name="Ma J."/>
        </authorList>
    </citation>
    <scope>NUCLEOTIDE SEQUENCE [LARGE SCALE GENOMIC DNA]</scope>
    <source>
        <strain evidence="6">JCM 10671</strain>
    </source>
</reference>
<comment type="caution">
    <text evidence="5">The sequence shown here is derived from an EMBL/GenBank/DDBJ whole genome shotgun (WGS) entry which is preliminary data.</text>
</comment>
<dbReference type="Gene3D" id="3.30.2320.80">
    <property type="match status" value="1"/>
</dbReference>
<evidence type="ECO:0000256" key="1">
    <source>
        <dbReference type="ARBA" id="ARBA00022596"/>
    </source>
</evidence>